<dbReference type="GO" id="GO:0004630">
    <property type="term" value="F:phospholipase D activity"/>
    <property type="evidence" value="ECO:0007669"/>
    <property type="project" value="UniProtKB-EC"/>
</dbReference>
<dbReference type="InterPro" id="IPR001736">
    <property type="entry name" value="PLipase_D/transphosphatidylase"/>
</dbReference>
<accession>A0A3Q8X6H8</accession>
<dbReference type="PROSITE" id="PS50035">
    <property type="entry name" value="PLD"/>
    <property type="match status" value="2"/>
</dbReference>
<dbReference type="InterPro" id="IPR015679">
    <property type="entry name" value="PLipase_D_fam"/>
</dbReference>
<reference evidence="7" key="1">
    <citation type="submission" date="2018-12" db="EMBL/GenBank/DDBJ databases">
        <title>Genome sequence of Peanibacillus sp.</title>
        <authorList>
            <person name="Subramani G."/>
            <person name="Srinivasan S."/>
            <person name="Kim M.K."/>
        </authorList>
    </citation>
    <scope>NUCLEOTIDE SEQUENCE [LARGE SCALE GENOMIC DNA]</scope>
    <source>
        <strain evidence="7">18JY67-1</strain>
    </source>
</reference>
<keyword evidence="3" id="KW-0378">Hydrolase</keyword>
<gene>
    <name evidence="6" type="ORF">EJC50_17695</name>
</gene>
<evidence type="ECO:0000313" key="6">
    <source>
        <dbReference type="EMBL" id="AZN41297.1"/>
    </source>
</evidence>
<evidence type="ECO:0000256" key="4">
    <source>
        <dbReference type="ARBA" id="ARBA00023098"/>
    </source>
</evidence>
<dbReference type="InterPro" id="IPR025202">
    <property type="entry name" value="PLD-like_dom"/>
</dbReference>
<evidence type="ECO:0000256" key="2">
    <source>
        <dbReference type="ARBA" id="ARBA00022737"/>
    </source>
</evidence>
<organism evidence="6 7">
    <name type="scientific">Paenibacillus albus</name>
    <dbReference type="NCBI Taxonomy" id="2495582"/>
    <lineage>
        <taxon>Bacteria</taxon>
        <taxon>Bacillati</taxon>
        <taxon>Bacillota</taxon>
        <taxon>Bacilli</taxon>
        <taxon>Bacillales</taxon>
        <taxon>Paenibacillaceae</taxon>
        <taxon>Paenibacillus</taxon>
    </lineage>
</organism>
<dbReference type="SUPFAM" id="SSF56024">
    <property type="entry name" value="Phospholipase D/nuclease"/>
    <property type="match status" value="2"/>
</dbReference>
<comment type="catalytic activity">
    <reaction evidence="1">
        <text>a 1,2-diacyl-sn-glycero-3-phosphocholine + H2O = a 1,2-diacyl-sn-glycero-3-phosphate + choline + H(+)</text>
        <dbReference type="Rhea" id="RHEA:14445"/>
        <dbReference type="ChEBI" id="CHEBI:15354"/>
        <dbReference type="ChEBI" id="CHEBI:15377"/>
        <dbReference type="ChEBI" id="CHEBI:15378"/>
        <dbReference type="ChEBI" id="CHEBI:57643"/>
        <dbReference type="ChEBI" id="CHEBI:58608"/>
        <dbReference type="EC" id="3.1.4.4"/>
    </reaction>
</comment>
<keyword evidence="2" id="KW-0677">Repeat</keyword>
<dbReference type="GO" id="GO:0009395">
    <property type="term" value="P:phospholipid catabolic process"/>
    <property type="evidence" value="ECO:0007669"/>
    <property type="project" value="TreeGrafter"/>
</dbReference>
<dbReference type="PANTHER" id="PTHR18896">
    <property type="entry name" value="PHOSPHOLIPASE D"/>
    <property type="match status" value="1"/>
</dbReference>
<dbReference type="EMBL" id="CP034437">
    <property type="protein sequence ID" value="AZN41297.1"/>
    <property type="molecule type" value="Genomic_DNA"/>
</dbReference>
<dbReference type="AlphaFoldDB" id="A0A3Q8X6H8"/>
<dbReference type="Pfam" id="PF13091">
    <property type="entry name" value="PLDc_2"/>
    <property type="match status" value="2"/>
</dbReference>
<proteinExistence type="predicted"/>
<name>A0A3Q8X6H8_9BACL</name>
<dbReference type="Gene3D" id="3.30.870.10">
    <property type="entry name" value="Endonuclease Chain A"/>
    <property type="match status" value="2"/>
</dbReference>
<sequence>MAADRNEIDIPSASKASYPVRSGNRIKPLIDGESAFRRVCEAIEQAQHSVWVTITFMWAACRMPDGRGSPLDVLNRAAARGLDVRIIFWRPDTETEHLKTNAFWGAPEHFDQLRRSASNIRIRWDRAKPGYCQHQKSWLIDAGYAAETAFLGGINLNPHSVVASGHRGARGQNHDVYIELAGPSTADVHHNFVQRWNEASERHLADGHWGEGSTSELPFPTGLPGIRGNTSVQIQRTISDGRLFNDHAAPQGSAYPIYEGERSNFEQYCAAIRAALRSIYMENQYITVPEIIDSLRHALSRGVEIVAVVPAEGDIPDALSELKAFERFTLAGIAGLDEDGKRSSVWVHSKLMIVDGEWGTVGSCNLHRHSLFGNCELNAAFWCKETARALQDELLHEHLGLSVTELDDLAALQLFKKIARSNRLLFESGDSRWQGIAYSL</sequence>
<feature type="domain" description="PLD phosphodiesterase" evidence="5">
    <location>
        <begin position="129"/>
        <end position="160"/>
    </location>
</feature>
<evidence type="ECO:0000256" key="3">
    <source>
        <dbReference type="ARBA" id="ARBA00022801"/>
    </source>
</evidence>
<dbReference type="PANTHER" id="PTHR18896:SF76">
    <property type="entry name" value="PHOSPHOLIPASE"/>
    <property type="match status" value="1"/>
</dbReference>
<dbReference type="SMART" id="SM00155">
    <property type="entry name" value="PLDc"/>
    <property type="match status" value="2"/>
</dbReference>
<protein>
    <submittedName>
        <fullName evidence="6">Phosphatidylserine/phosphatidylglycerophosphate/ cardiolipin synthase family protein</fullName>
    </submittedName>
</protein>
<dbReference type="Proteomes" id="UP000272528">
    <property type="component" value="Chromosome"/>
</dbReference>
<feature type="domain" description="PLD phosphodiesterase" evidence="5">
    <location>
        <begin position="343"/>
        <end position="370"/>
    </location>
</feature>
<dbReference type="KEGG" id="palb:EJC50_17695"/>
<keyword evidence="4" id="KW-0443">Lipid metabolism</keyword>
<dbReference type="RefSeq" id="WP_126017004.1">
    <property type="nucleotide sequence ID" value="NZ_CP034437.1"/>
</dbReference>
<evidence type="ECO:0000313" key="7">
    <source>
        <dbReference type="Proteomes" id="UP000272528"/>
    </source>
</evidence>
<dbReference type="OrthoDB" id="9762009at2"/>
<keyword evidence="7" id="KW-1185">Reference proteome</keyword>
<evidence type="ECO:0000259" key="5">
    <source>
        <dbReference type="PROSITE" id="PS50035"/>
    </source>
</evidence>
<evidence type="ECO:0000256" key="1">
    <source>
        <dbReference type="ARBA" id="ARBA00000798"/>
    </source>
</evidence>